<organism evidence="3">
    <name type="scientific">Panicum hallii</name>
    <dbReference type="NCBI Taxonomy" id="206008"/>
    <lineage>
        <taxon>Eukaryota</taxon>
        <taxon>Viridiplantae</taxon>
        <taxon>Streptophyta</taxon>
        <taxon>Embryophyta</taxon>
        <taxon>Tracheophyta</taxon>
        <taxon>Spermatophyta</taxon>
        <taxon>Magnoliopsida</taxon>
        <taxon>Liliopsida</taxon>
        <taxon>Poales</taxon>
        <taxon>Poaceae</taxon>
        <taxon>PACMAD clade</taxon>
        <taxon>Panicoideae</taxon>
        <taxon>Panicodae</taxon>
        <taxon>Paniceae</taxon>
        <taxon>Panicinae</taxon>
        <taxon>Panicum</taxon>
        <taxon>Panicum sect. Panicum</taxon>
    </lineage>
</organism>
<protein>
    <submittedName>
        <fullName evidence="3">Uncharacterized protein</fullName>
    </submittedName>
</protein>
<evidence type="ECO:0000256" key="2">
    <source>
        <dbReference type="SAM" id="Phobius"/>
    </source>
</evidence>
<reference evidence="3" key="1">
    <citation type="submission" date="2018-04" db="EMBL/GenBank/DDBJ databases">
        <title>WGS assembly of Panicum hallii.</title>
        <authorList>
            <person name="Lovell J."/>
            <person name="Jenkins J."/>
            <person name="Lowry D."/>
            <person name="Mamidi S."/>
            <person name="Sreedasyam A."/>
            <person name="Weng X."/>
            <person name="Barry K."/>
            <person name="Bonette J."/>
            <person name="Campitelli B."/>
            <person name="Daum C."/>
            <person name="Gordon S."/>
            <person name="Gould B."/>
            <person name="Lipzen A."/>
            <person name="Macqueen A."/>
            <person name="Palacio-Mejia J."/>
            <person name="Plott C."/>
            <person name="Shakirov E."/>
            <person name="Shu S."/>
            <person name="Yoshinaga Y."/>
            <person name="Zane M."/>
            <person name="Rokhsar D."/>
            <person name="Grimwood J."/>
            <person name="Schmutz J."/>
            <person name="Juenger T."/>
        </authorList>
    </citation>
    <scope>NUCLEOTIDE SEQUENCE [LARGE SCALE GENOMIC DNA]</scope>
    <source>
        <strain evidence="3">FIL2</strain>
    </source>
</reference>
<keyword evidence="2" id="KW-0472">Membrane</keyword>
<feature type="compositionally biased region" description="Basic and acidic residues" evidence="1">
    <location>
        <begin position="60"/>
        <end position="73"/>
    </location>
</feature>
<dbReference type="AlphaFoldDB" id="A0A2T8JEY3"/>
<keyword evidence="2" id="KW-1133">Transmembrane helix</keyword>
<dbReference type="EMBL" id="CM008049">
    <property type="protein sequence ID" value="PVH48480.1"/>
    <property type="molecule type" value="Genomic_DNA"/>
</dbReference>
<feature type="region of interest" description="Disordered" evidence="1">
    <location>
        <begin position="51"/>
        <end position="73"/>
    </location>
</feature>
<dbReference type="Proteomes" id="UP000243499">
    <property type="component" value="Chromosome 4"/>
</dbReference>
<proteinExistence type="predicted"/>
<sequence length="108" mass="11819">MADDTWALGLAAWEVTAIFAGPPGRCLFLDGRLRRRERQLRGQRALLGACDAGKEEEETDKQKQHGEAQGDGRECLLSVRISRTSWATQWARAGRTKASGGTDPPPAK</sequence>
<keyword evidence="2" id="KW-0812">Transmembrane</keyword>
<accession>A0A2T8JEY3</accession>
<gene>
    <name evidence="3" type="ORF">PAHAL_4G339000</name>
</gene>
<dbReference type="Gramene" id="PVH48480">
    <property type="protein sequence ID" value="PVH48480"/>
    <property type="gene ID" value="PAHAL_4G339000"/>
</dbReference>
<evidence type="ECO:0000313" key="3">
    <source>
        <dbReference type="EMBL" id="PVH48480.1"/>
    </source>
</evidence>
<name>A0A2T8JEY3_9POAL</name>
<feature type="transmembrane region" description="Helical" evidence="2">
    <location>
        <begin position="6"/>
        <end position="28"/>
    </location>
</feature>
<evidence type="ECO:0000256" key="1">
    <source>
        <dbReference type="SAM" id="MobiDB-lite"/>
    </source>
</evidence>